<protein>
    <submittedName>
        <fullName evidence="1">Uncharacterized protein</fullName>
    </submittedName>
</protein>
<evidence type="ECO:0000313" key="2">
    <source>
        <dbReference type="Proteomes" id="UP001195422"/>
    </source>
</evidence>
<dbReference type="EMBL" id="JAGIOJ010000001">
    <property type="protein sequence ID" value="MBP2397899.1"/>
    <property type="molecule type" value="Genomic_DNA"/>
</dbReference>
<keyword evidence="2" id="KW-1185">Reference proteome</keyword>
<proteinExistence type="predicted"/>
<reference evidence="1 2" key="1">
    <citation type="submission" date="2021-03" db="EMBL/GenBank/DDBJ databases">
        <title>Sequencing the genomes of 1000 actinobacteria strains.</title>
        <authorList>
            <person name="Klenk H.-P."/>
        </authorList>
    </citation>
    <scope>NUCLEOTIDE SEQUENCE [LARGE SCALE GENOMIC DNA]</scope>
    <source>
        <strain evidence="1 2">DSM 20168</strain>
    </source>
</reference>
<name>A0ABS4XN11_GLUPR</name>
<accession>A0ABS4XN11</accession>
<evidence type="ECO:0000313" key="1">
    <source>
        <dbReference type="EMBL" id="MBP2397899.1"/>
    </source>
</evidence>
<gene>
    <name evidence="1" type="ORF">JOF39_000980</name>
</gene>
<dbReference type="Proteomes" id="UP001195422">
    <property type="component" value="Unassembled WGS sequence"/>
</dbReference>
<organism evidence="1 2">
    <name type="scientific">Glutamicibacter protophormiae</name>
    <name type="common">Brevibacterium protophormiae</name>
    <dbReference type="NCBI Taxonomy" id="37930"/>
    <lineage>
        <taxon>Bacteria</taxon>
        <taxon>Bacillati</taxon>
        <taxon>Actinomycetota</taxon>
        <taxon>Actinomycetes</taxon>
        <taxon>Micrococcales</taxon>
        <taxon>Micrococcaceae</taxon>
        <taxon>Glutamicibacter</taxon>
    </lineage>
</organism>
<sequence length="75" mass="8445">MYKPSGYKDVLILSTSNSGWIILQAPEPIHAFWLSQGINLSTVSIMHGQLHREKHAAEHYRQTPHPILKASELVA</sequence>
<comment type="caution">
    <text evidence="1">The sequence shown here is derived from an EMBL/GenBank/DDBJ whole genome shotgun (WGS) entry which is preliminary data.</text>
</comment>